<dbReference type="InterPro" id="IPR000792">
    <property type="entry name" value="Tscrpt_reg_LuxR_C"/>
</dbReference>
<dbReference type="CDD" id="cd06170">
    <property type="entry name" value="LuxR_C_like"/>
    <property type="match status" value="1"/>
</dbReference>
<dbReference type="GO" id="GO:0006355">
    <property type="term" value="P:regulation of DNA-templated transcription"/>
    <property type="evidence" value="ECO:0007669"/>
    <property type="project" value="InterPro"/>
</dbReference>
<dbReference type="Gene3D" id="3.30.565.10">
    <property type="entry name" value="Histidine kinase-like ATPase, C-terminal domain"/>
    <property type="match status" value="1"/>
</dbReference>
<sequence length="408" mass="44086">MLRELADVLAAPLGAILPGLSRLLAPIVPHSGMVMLTADVSGGRLQGCGDPTFVSGVRGLDLERLRRGTSEVETVRRTHIDTGDRRRPALQVVARNGALLVLADPSPLENTGLVLDVWNIVSLHVQERADEARPDYLQHARSTSGARLKALAELADEYATTLEALLTALRSRKLSDSEARAAGIARAADGLVRLRAVTDEVRTLTEEPVGVAFDRLKQDLLSAVRLRDLELQFGDPPSDGRPLPDEVARGARAVARRVVLSRIDIPEVTRIRVQWNCDGVHLLMSVRDDGPGDPADAEMLRRATRRRIDSLNGRLSVDATPGWGTELSAVLPLDPPRAHLSSSAISRLRPREVQVAELLVAGSGNRAIGDRLGVSENTVKFHVSRILRALGVASRSQAIAALLAEQRS</sequence>
<dbReference type="OrthoDB" id="3171430at2"/>
<dbReference type="EMBL" id="CP035806">
    <property type="protein sequence ID" value="QBE50324.1"/>
    <property type="molecule type" value="Genomic_DNA"/>
</dbReference>
<dbReference type="InterPro" id="IPR016032">
    <property type="entry name" value="Sig_transdc_resp-reg_C-effctor"/>
</dbReference>
<organism evidence="5 6">
    <name type="scientific">Leucobacter triazinivorans</name>
    <dbReference type="NCBI Taxonomy" id="1784719"/>
    <lineage>
        <taxon>Bacteria</taxon>
        <taxon>Bacillati</taxon>
        <taxon>Actinomycetota</taxon>
        <taxon>Actinomycetes</taxon>
        <taxon>Micrococcales</taxon>
        <taxon>Microbacteriaceae</taxon>
        <taxon>Leucobacter</taxon>
    </lineage>
</organism>
<proteinExistence type="predicted"/>
<evidence type="ECO:0000313" key="5">
    <source>
        <dbReference type="EMBL" id="QBE50324.1"/>
    </source>
</evidence>
<name>A0A4P6KKZ8_9MICO</name>
<keyword evidence="6" id="KW-1185">Reference proteome</keyword>
<dbReference type="Pfam" id="PF00196">
    <property type="entry name" value="GerE"/>
    <property type="match status" value="1"/>
</dbReference>
<keyword evidence="2" id="KW-0238">DNA-binding</keyword>
<feature type="domain" description="HTH luxR-type" evidence="4">
    <location>
        <begin position="341"/>
        <end position="406"/>
    </location>
</feature>
<dbReference type="InterPro" id="IPR036890">
    <property type="entry name" value="HATPase_C_sf"/>
</dbReference>
<dbReference type="PANTHER" id="PTHR44688:SF16">
    <property type="entry name" value="DNA-BINDING TRANSCRIPTIONAL ACTIVATOR DEVR_DOSR"/>
    <property type="match status" value="1"/>
</dbReference>
<dbReference type="PANTHER" id="PTHR44688">
    <property type="entry name" value="DNA-BINDING TRANSCRIPTIONAL ACTIVATOR DEVR_DOSR"/>
    <property type="match status" value="1"/>
</dbReference>
<dbReference type="Proteomes" id="UP000289260">
    <property type="component" value="Chromosome"/>
</dbReference>
<protein>
    <recommendedName>
        <fullName evidence="4">HTH luxR-type domain-containing protein</fullName>
    </recommendedName>
</protein>
<dbReference type="PROSITE" id="PS50043">
    <property type="entry name" value="HTH_LUXR_2"/>
    <property type="match status" value="1"/>
</dbReference>
<gene>
    <name evidence="5" type="ORF">EVS81_11280</name>
</gene>
<evidence type="ECO:0000313" key="6">
    <source>
        <dbReference type="Proteomes" id="UP000289260"/>
    </source>
</evidence>
<dbReference type="SUPFAM" id="SSF55874">
    <property type="entry name" value="ATPase domain of HSP90 chaperone/DNA topoisomerase II/histidine kinase"/>
    <property type="match status" value="1"/>
</dbReference>
<dbReference type="SMART" id="SM00421">
    <property type="entry name" value="HTH_LUXR"/>
    <property type="match status" value="1"/>
</dbReference>
<reference evidence="5 6" key="1">
    <citation type="submission" date="2019-02" db="EMBL/GenBank/DDBJ databases">
        <authorList>
            <person name="Sun L."/>
            <person name="Pan D."/>
            <person name="Wu X."/>
        </authorList>
    </citation>
    <scope>NUCLEOTIDE SEQUENCE [LARGE SCALE GENOMIC DNA]</scope>
    <source>
        <strain evidence="5 6">JW-1</strain>
    </source>
</reference>
<dbReference type="PRINTS" id="PR00038">
    <property type="entry name" value="HTHLUXR"/>
</dbReference>
<evidence type="ECO:0000256" key="2">
    <source>
        <dbReference type="ARBA" id="ARBA00023125"/>
    </source>
</evidence>
<evidence type="ECO:0000256" key="3">
    <source>
        <dbReference type="ARBA" id="ARBA00023163"/>
    </source>
</evidence>
<dbReference type="KEGG" id="ltr:EVS81_11280"/>
<keyword evidence="3" id="KW-0804">Transcription</keyword>
<dbReference type="GO" id="GO:0003677">
    <property type="term" value="F:DNA binding"/>
    <property type="evidence" value="ECO:0007669"/>
    <property type="project" value="UniProtKB-KW"/>
</dbReference>
<keyword evidence="1" id="KW-0805">Transcription regulation</keyword>
<dbReference type="InterPro" id="IPR036388">
    <property type="entry name" value="WH-like_DNA-bd_sf"/>
</dbReference>
<dbReference type="SUPFAM" id="SSF46894">
    <property type="entry name" value="C-terminal effector domain of the bipartite response regulators"/>
    <property type="match status" value="1"/>
</dbReference>
<dbReference type="Gene3D" id="1.10.10.10">
    <property type="entry name" value="Winged helix-like DNA-binding domain superfamily/Winged helix DNA-binding domain"/>
    <property type="match status" value="1"/>
</dbReference>
<evidence type="ECO:0000256" key="1">
    <source>
        <dbReference type="ARBA" id="ARBA00023015"/>
    </source>
</evidence>
<evidence type="ECO:0000259" key="4">
    <source>
        <dbReference type="PROSITE" id="PS50043"/>
    </source>
</evidence>
<dbReference type="AlphaFoldDB" id="A0A4P6KKZ8"/>
<accession>A0A4P6KKZ8</accession>